<evidence type="ECO:0000313" key="2">
    <source>
        <dbReference type="Proteomes" id="UP000515856"/>
    </source>
</evidence>
<dbReference type="Proteomes" id="UP000515856">
    <property type="component" value="Chromosome"/>
</dbReference>
<evidence type="ECO:0000313" key="1">
    <source>
        <dbReference type="EMBL" id="QNM12857.1"/>
    </source>
</evidence>
<protein>
    <recommendedName>
        <fullName evidence="3">AAA domain-containing protein</fullName>
    </recommendedName>
</protein>
<keyword evidence="2" id="KW-1185">Reference proteome</keyword>
<dbReference type="AlphaFoldDB" id="A0A7G9GPX5"/>
<name>A0A7G9GPX5_9FIRM</name>
<dbReference type="KEGG" id="ehn:H9Q80_02580"/>
<reference evidence="1 2" key="1">
    <citation type="submission" date="2020-08" db="EMBL/GenBank/DDBJ databases">
        <authorList>
            <person name="Liu C."/>
            <person name="Sun Q."/>
        </authorList>
    </citation>
    <scope>NUCLEOTIDE SEQUENCE [LARGE SCALE GENOMIC DNA]</scope>
    <source>
        <strain evidence="1 2">NSJ-61</strain>
    </source>
</reference>
<dbReference type="RefSeq" id="WP_117454008.1">
    <property type="nucleotide sequence ID" value="NZ_CP060636.1"/>
</dbReference>
<dbReference type="EMBL" id="CP060636">
    <property type="protein sequence ID" value="QNM12857.1"/>
    <property type="molecule type" value="Genomic_DNA"/>
</dbReference>
<organism evidence="1 2">
    <name type="scientific">[Eubacterium] hominis</name>
    <dbReference type="NCBI Taxonomy" id="2764325"/>
    <lineage>
        <taxon>Bacteria</taxon>
        <taxon>Bacillati</taxon>
        <taxon>Bacillota</taxon>
        <taxon>Erysipelotrichia</taxon>
        <taxon>Erysipelotrichales</taxon>
        <taxon>Erysipelotrichaceae</taxon>
        <taxon>Amedibacillus</taxon>
    </lineage>
</organism>
<proteinExistence type="predicted"/>
<accession>A0A7G9GPX5</accession>
<gene>
    <name evidence="1" type="ORF">H9Q80_02580</name>
</gene>
<sequence length="84" mass="10107">MYRKFDDQLIAWKQKNNHLPLLIKGARFVGKRYSVLNFAKANYEHVIEINFELDMYMKEVFEQNVGTVIQSLKAYKLLWNAFIY</sequence>
<evidence type="ECO:0008006" key="3">
    <source>
        <dbReference type="Google" id="ProtNLM"/>
    </source>
</evidence>